<accession>A0ABU4IG61</accession>
<proteinExistence type="predicted"/>
<evidence type="ECO:0000313" key="1">
    <source>
        <dbReference type="EMBL" id="MDW6017540.1"/>
    </source>
</evidence>
<dbReference type="RefSeq" id="WP_171137751.1">
    <property type="nucleotide sequence ID" value="NZ_AP024893.1"/>
</dbReference>
<sequence length="83" mass="9765">MATDNPKEVGLQELLLEKERFEFELDVVLAEIEEYRELSKRLPAHQHKLLEMSEKSRIYSITIYAKLNTLNNTINMLQESKIS</sequence>
<keyword evidence="2" id="KW-1185">Reference proteome</keyword>
<comment type="caution">
    <text evidence="1">The sequence shown here is derived from an EMBL/GenBank/DDBJ whole genome shotgun (WGS) entry which is preliminary data.</text>
</comment>
<reference evidence="1 2" key="1">
    <citation type="submission" date="2023-11" db="EMBL/GenBank/DDBJ databases">
        <title>Plant-associative lifestyle of Vibrio porteresiae and its evolutionary dynamics.</title>
        <authorList>
            <person name="Rameshkumar N."/>
            <person name="Kirti K."/>
        </authorList>
    </citation>
    <scope>NUCLEOTIDE SEQUENCE [LARGE SCALE GENOMIC DNA]</scope>
    <source>
        <strain evidence="1 2">MSSRF60</strain>
    </source>
</reference>
<protein>
    <submittedName>
        <fullName evidence="1">Uncharacterized protein</fullName>
    </submittedName>
</protein>
<dbReference type="EMBL" id="JAWRCN010000001">
    <property type="protein sequence ID" value="MDW6017540.1"/>
    <property type="molecule type" value="Genomic_DNA"/>
</dbReference>
<gene>
    <name evidence="1" type="ORF">SBW85_07085</name>
</gene>
<name>A0ABU4IG61_9VIBR</name>
<dbReference type="Proteomes" id="UP001272325">
    <property type="component" value="Unassembled WGS sequence"/>
</dbReference>
<evidence type="ECO:0000313" key="2">
    <source>
        <dbReference type="Proteomes" id="UP001272325"/>
    </source>
</evidence>
<organism evidence="1 2">
    <name type="scientific">Vibrio plantisponsor</name>
    <dbReference type="NCBI Taxonomy" id="664643"/>
    <lineage>
        <taxon>Bacteria</taxon>
        <taxon>Pseudomonadati</taxon>
        <taxon>Pseudomonadota</taxon>
        <taxon>Gammaproteobacteria</taxon>
        <taxon>Vibrionales</taxon>
        <taxon>Vibrionaceae</taxon>
        <taxon>Vibrio</taxon>
    </lineage>
</organism>